<reference evidence="2" key="1">
    <citation type="journal article" date="2020" name="Stud. Mycol.">
        <title>101 Dothideomycetes genomes: a test case for predicting lifestyles and emergence of pathogens.</title>
        <authorList>
            <person name="Haridas S."/>
            <person name="Albert R."/>
            <person name="Binder M."/>
            <person name="Bloem J."/>
            <person name="Labutti K."/>
            <person name="Salamov A."/>
            <person name="Andreopoulos B."/>
            <person name="Baker S."/>
            <person name="Barry K."/>
            <person name="Bills G."/>
            <person name="Bluhm B."/>
            <person name="Cannon C."/>
            <person name="Castanera R."/>
            <person name="Culley D."/>
            <person name="Daum C."/>
            <person name="Ezra D."/>
            <person name="Gonzalez J."/>
            <person name="Henrissat B."/>
            <person name="Kuo A."/>
            <person name="Liang C."/>
            <person name="Lipzen A."/>
            <person name="Lutzoni F."/>
            <person name="Magnuson J."/>
            <person name="Mondo S."/>
            <person name="Nolan M."/>
            <person name="Ohm R."/>
            <person name="Pangilinan J."/>
            <person name="Park H.-J."/>
            <person name="Ramirez L."/>
            <person name="Alfaro M."/>
            <person name="Sun H."/>
            <person name="Tritt A."/>
            <person name="Yoshinaga Y."/>
            <person name="Zwiers L.-H."/>
            <person name="Turgeon B."/>
            <person name="Goodwin S."/>
            <person name="Spatafora J."/>
            <person name="Crous P."/>
            <person name="Grigoriev I."/>
        </authorList>
    </citation>
    <scope>NUCLEOTIDE SEQUENCE</scope>
    <source>
        <strain evidence="2">CBS 175.79</strain>
    </source>
</reference>
<feature type="region of interest" description="Disordered" evidence="1">
    <location>
        <begin position="1"/>
        <end position="30"/>
    </location>
</feature>
<keyword evidence="3" id="KW-1185">Reference proteome</keyword>
<dbReference type="Proteomes" id="UP000799778">
    <property type="component" value="Unassembled WGS sequence"/>
</dbReference>
<feature type="compositionally biased region" description="Low complexity" evidence="1">
    <location>
        <begin position="179"/>
        <end position="191"/>
    </location>
</feature>
<sequence length="460" mass="50016">MADDDRPFTPRRSRFQEGTMNSMNSIHPPPEELWVELGIEDIIRRANEDSQRANPRKRSAPDSSTDDGDVVTAITTSESSQSLQSNHQNIFERFSRAASSFFRGNGFSTLGKRKAGERDAVKEASSLKKASSAERELLKVADKENINTPARESRKEEYERAYAEAKEKGLLPKPQVFVRPRATPRGTPRPASARKENSNGPETPMPASTLRASASKKDLAKQVKLSKRVSDLEQKLAVARKQLHDAIGEPMPTLPTLPPTPNTATTSRSQKIFTPVPVPVDTPSTAPIKENLDSEDNSSSAAATTTDSGSVYAAAAPAPKRTPSSAGKIVKKRKASTSHGYDSSGEYRPIPTESDYDESDLSEKKTPNKRRRNRGGGRLTKKRSGVKPRQQQDSDVVMADGSDGAAAGDVDDRSRESSVVMIVPDGVVVPPIPSIPKDVQGKRAQIKETDGFGGYGHEIF</sequence>
<name>A0A6A5XV68_9PLEO</name>
<accession>A0A6A5XV68</accession>
<proteinExistence type="predicted"/>
<protein>
    <submittedName>
        <fullName evidence="2">Uncharacterized protein</fullName>
    </submittedName>
</protein>
<dbReference type="EMBL" id="ML978069">
    <property type="protein sequence ID" value="KAF2016611.1"/>
    <property type="molecule type" value="Genomic_DNA"/>
</dbReference>
<feature type="compositionally biased region" description="Pro residues" evidence="1">
    <location>
        <begin position="252"/>
        <end position="261"/>
    </location>
</feature>
<feature type="compositionally biased region" description="Basic and acidic residues" evidence="1">
    <location>
        <begin position="114"/>
        <end position="170"/>
    </location>
</feature>
<dbReference type="OrthoDB" id="5226996at2759"/>
<evidence type="ECO:0000256" key="1">
    <source>
        <dbReference type="SAM" id="MobiDB-lite"/>
    </source>
</evidence>
<feature type="compositionally biased region" description="Low complexity" evidence="1">
    <location>
        <begin position="297"/>
        <end position="310"/>
    </location>
</feature>
<feature type="region of interest" description="Disordered" evidence="1">
    <location>
        <begin position="245"/>
        <end position="416"/>
    </location>
</feature>
<dbReference type="RefSeq" id="XP_033384950.1">
    <property type="nucleotide sequence ID" value="XM_033528120.1"/>
</dbReference>
<feature type="compositionally biased region" description="Polar residues" evidence="1">
    <location>
        <begin position="73"/>
        <end position="85"/>
    </location>
</feature>
<dbReference type="GeneID" id="54285517"/>
<evidence type="ECO:0000313" key="3">
    <source>
        <dbReference type="Proteomes" id="UP000799778"/>
    </source>
</evidence>
<evidence type="ECO:0000313" key="2">
    <source>
        <dbReference type="EMBL" id="KAF2016611.1"/>
    </source>
</evidence>
<dbReference type="AlphaFoldDB" id="A0A6A5XV68"/>
<feature type="compositionally biased region" description="Low complexity" evidence="1">
    <location>
        <begin position="395"/>
        <end position="408"/>
    </location>
</feature>
<gene>
    <name evidence="2" type="ORF">BU24DRAFT_422988</name>
</gene>
<feature type="region of interest" description="Disordered" evidence="1">
    <location>
        <begin position="104"/>
        <end position="229"/>
    </location>
</feature>
<feature type="region of interest" description="Disordered" evidence="1">
    <location>
        <begin position="46"/>
        <end position="85"/>
    </location>
</feature>
<organism evidence="2 3">
    <name type="scientific">Aaosphaeria arxii CBS 175.79</name>
    <dbReference type="NCBI Taxonomy" id="1450172"/>
    <lineage>
        <taxon>Eukaryota</taxon>
        <taxon>Fungi</taxon>
        <taxon>Dikarya</taxon>
        <taxon>Ascomycota</taxon>
        <taxon>Pezizomycotina</taxon>
        <taxon>Dothideomycetes</taxon>
        <taxon>Pleosporomycetidae</taxon>
        <taxon>Pleosporales</taxon>
        <taxon>Pleosporales incertae sedis</taxon>
        <taxon>Aaosphaeria</taxon>
    </lineage>
</organism>
<feature type="compositionally biased region" description="Polar residues" evidence="1">
    <location>
        <begin position="16"/>
        <end position="25"/>
    </location>
</feature>
<feature type="compositionally biased region" description="Basic residues" evidence="1">
    <location>
        <begin position="367"/>
        <end position="386"/>
    </location>
</feature>